<reference evidence="2" key="1">
    <citation type="submission" date="2017-10" db="EMBL/GenBank/DDBJ databases">
        <title>Draft genome sequence of the planktic cyanobacteria Tychonema bourrellyi isolated from alpine lentic freshwater.</title>
        <authorList>
            <person name="Tett A."/>
            <person name="Armanini F."/>
            <person name="Asnicar F."/>
            <person name="Boscaini A."/>
            <person name="Pasolli E."/>
            <person name="Zolfo M."/>
            <person name="Donati C."/>
            <person name="Salmaso N."/>
            <person name="Segata N."/>
        </authorList>
    </citation>
    <scope>NUCLEOTIDE SEQUENCE</scope>
    <source>
        <strain evidence="2">FEM_GT703</strain>
    </source>
</reference>
<dbReference type="Gene3D" id="1.10.260.40">
    <property type="entry name" value="lambda repressor-like DNA-binding domains"/>
    <property type="match status" value="1"/>
</dbReference>
<dbReference type="InterPro" id="IPR039554">
    <property type="entry name" value="HigA2-like_HTH"/>
</dbReference>
<protein>
    <submittedName>
        <fullName evidence="2">XRE family transcriptional regulator</fullName>
    </submittedName>
</protein>
<keyword evidence="3" id="KW-1185">Reference proteome</keyword>
<evidence type="ECO:0000313" key="2">
    <source>
        <dbReference type="EMBL" id="PHX56779.1"/>
    </source>
</evidence>
<proteinExistence type="predicted"/>
<dbReference type="Proteomes" id="UP000226442">
    <property type="component" value="Unassembled WGS sequence"/>
</dbReference>
<gene>
    <name evidence="2" type="ORF">CP500_003645</name>
</gene>
<dbReference type="SMART" id="SM00530">
    <property type="entry name" value="HTH_XRE"/>
    <property type="match status" value="1"/>
</dbReference>
<dbReference type="CDD" id="cd00093">
    <property type="entry name" value="HTH_XRE"/>
    <property type="match status" value="1"/>
</dbReference>
<dbReference type="PROSITE" id="PS50943">
    <property type="entry name" value="HTH_CROC1"/>
    <property type="match status" value="1"/>
</dbReference>
<comment type="caution">
    <text evidence="2">The sequence shown here is derived from an EMBL/GenBank/DDBJ whole genome shotgun (WGS) entry which is preliminary data.</text>
</comment>
<dbReference type="SUPFAM" id="SSF47413">
    <property type="entry name" value="lambda repressor-like DNA-binding domains"/>
    <property type="match status" value="1"/>
</dbReference>
<accession>A0A2G4F4V8</accession>
<dbReference type="OrthoDB" id="129377at2"/>
<feature type="domain" description="HTH cro/C1-type" evidence="1">
    <location>
        <begin position="38"/>
        <end position="93"/>
    </location>
</feature>
<dbReference type="InterPro" id="IPR001387">
    <property type="entry name" value="Cro/C1-type_HTH"/>
</dbReference>
<dbReference type="Pfam" id="PF13744">
    <property type="entry name" value="HTH_37"/>
    <property type="match status" value="1"/>
</dbReference>
<evidence type="ECO:0000259" key="1">
    <source>
        <dbReference type="PROSITE" id="PS50943"/>
    </source>
</evidence>
<dbReference type="AlphaFoldDB" id="A0A2G4F4V8"/>
<dbReference type="EMBL" id="NXIB02000013">
    <property type="protein sequence ID" value="PHX56779.1"/>
    <property type="molecule type" value="Genomic_DNA"/>
</dbReference>
<evidence type="ECO:0000313" key="3">
    <source>
        <dbReference type="Proteomes" id="UP000226442"/>
    </source>
</evidence>
<sequence>MTEDLENTVTTGSGNVYADLGYDNPEEMLLKAQLVRLLSQAIKAKGLNQYQAAEILGIDQPKVSALVRGQFRGYSLERLFRFLNAFDLDVEVSVKSKPENRARSYINVGS</sequence>
<dbReference type="GO" id="GO:0003677">
    <property type="term" value="F:DNA binding"/>
    <property type="evidence" value="ECO:0007669"/>
    <property type="project" value="InterPro"/>
</dbReference>
<dbReference type="InterPro" id="IPR010982">
    <property type="entry name" value="Lambda_DNA-bd_dom_sf"/>
</dbReference>
<organism evidence="2 3">
    <name type="scientific">Tychonema bourrellyi FEM_GT703</name>
    <dbReference type="NCBI Taxonomy" id="2040638"/>
    <lineage>
        <taxon>Bacteria</taxon>
        <taxon>Bacillati</taxon>
        <taxon>Cyanobacteriota</taxon>
        <taxon>Cyanophyceae</taxon>
        <taxon>Oscillatoriophycideae</taxon>
        <taxon>Oscillatoriales</taxon>
        <taxon>Microcoleaceae</taxon>
        <taxon>Tychonema</taxon>
    </lineage>
</organism>
<name>A0A2G4F4V8_9CYAN</name>